<dbReference type="PANTHER" id="PTHR44591:SF3">
    <property type="entry name" value="RESPONSE REGULATORY DOMAIN-CONTAINING PROTEIN"/>
    <property type="match status" value="1"/>
</dbReference>
<evidence type="ECO:0000313" key="4">
    <source>
        <dbReference type="EMBL" id="MDZ5663299.1"/>
    </source>
</evidence>
<proteinExistence type="predicted"/>
<feature type="domain" description="Response regulatory" evidence="3">
    <location>
        <begin position="3"/>
        <end position="119"/>
    </location>
</feature>
<dbReference type="Proteomes" id="UP001291999">
    <property type="component" value="Unassembled WGS sequence"/>
</dbReference>
<keyword evidence="5" id="KW-1185">Reference proteome</keyword>
<evidence type="ECO:0000313" key="5">
    <source>
        <dbReference type="Proteomes" id="UP001291999"/>
    </source>
</evidence>
<dbReference type="InterPro" id="IPR050595">
    <property type="entry name" value="Bact_response_regulator"/>
</dbReference>
<evidence type="ECO:0000256" key="2">
    <source>
        <dbReference type="PROSITE-ProRule" id="PRU00169"/>
    </source>
</evidence>
<evidence type="ECO:0000259" key="3">
    <source>
        <dbReference type="PROSITE" id="PS50110"/>
    </source>
</evidence>
<dbReference type="PANTHER" id="PTHR44591">
    <property type="entry name" value="STRESS RESPONSE REGULATOR PROTEIN 1"/>
    <property type="match status" value="1"/>
</dbReference>
<accession>A0ABU5KEA7</accession>
<feature type="modified residue" description="4-aspartylphosphate" evidence="2">
    <location>
        <position position="52"/>
    </location>
</feature>
<reference evidence="4 5" key="1">
    <citation type="submission" date="2023-11" db="EMBL/GenBank/DDBJ databases">
        <title>Novel species in genus Nocardioides.</title>
        <authorList>
            <person name="Zhou H."/>
        </authorList>
    </citation>
    <scope>NUCLEOTIDE SEQUENCE [LARGE SCALE GENOMIC DNA]</scope>
    <source>
        <strain evidence="4 5">S-58</strain>
    </source>
</reference>
<dbReference type="EMBL" id="JAXQPW010000006">
    <property type="protein sequence ID" value="MDZ5663299.1"/>
    <property type="molecule type" value="Genomic_DNA"/>
</dbReference>
<gene>
    <name evidence="4" type="ORF">SFC79_16110</name>
</gene>
<sequence>MDRVLVVDDDDDIRDLIVFALRRRGFEVHSSGDPLAALAFATAEGCTAAVLDWSMPTMDGGELCARLRELPDLRSVPIVILTAHADAETREKAFAAGATRYVTKPFSLKHLAEVVAELVAAPEG</sequence>
<comment type="caution">
    <text evidence="4">The sequence shown here is derived from an EMBL/GenBank/DDBJ whole genome shotgun (WGS) entry which is preliminary data.</text>
</comment>
<dbReference type="InterPro" id="IPR011006">
    <property type="entry name" value="CheY-like_superfamily"/>
</dbReference>
<evidence type="ECO:0000256" key="1">
    <source>
        <dbReference type="ARBA" id="ARBA00022553"/>
    </source>
</evidence>
<dbReference type="Pfam" id="PF00072">
    <property type="entry name" value="Response_reg"/>
    <property type="match status" value="1"/>
</dbReference>
<dbReference type="InterPro" id="IPR001789">
    <property type="entry name" value="Sig_transdc_resp-reg_receiver"/>
</dbReference>
<protein>
    <submittedName>
        <fullName evidence="4">Response regulator</fullName>
    </submittedName>
</protein>
<dbReference type="PROSITE" id="PS50110">
    <property type="entry name" value="RESPONSE_REGULATORY"/>
    <property type="match status" value="1"/>
</dbReference>
<organism evidence="4 5">
    <name type="scientific">Nocardioides renjunii</name>
    <dbReference type="NCBI Taxonomy" id="3095075"/>
    <lineage>
        <taxon>Bacteria</taxon>
        <taxon>Bacillati</taxon>
        <taxon>Actinomycetota</taxon>
        <taxon>Actinomycetes</taxon>
        <taxon>Propionibacteriales</taxon>
        <taxon>Nocardioidaceae</taxon>
        <taxon>Nocardioides</taxon>
    </lineage>
</organism>
<dbReference type="SUPFAM" id="SSF52172">
    <property type="entry name" value="CheY-like"/>
    <property type="match status" value="1"/>
</dbReference>
<dbReference type="Gene3D" id="3.40.50.2300">
    <property type="match status" value="1"/>
</dbReference>
<dbReference type="SMART" id="SM00448">
    <property type="entry name" value="REC"/>
    <property type="match status" value="1"/>
</dbReference>
<name>A0ABU5KEA7_9ACTN</name>
<dbReference type="RefSeq" id="WP_172269375.1">
    <property type="nucleotide sequence ID" value="NZ_CP141058.1"/>
</dbReference>
<keyword evidence="1 2" id="KW-0597">Phosphoprotein</keyword>